<dbReference type="PANTHER" id="PTHR30349:SF91">
    <property type="entry name" value="INTA PROTEIN"/>
    <property type="match status" value="1"/>
</dbReference>
<evidence type="ECO:0000259" key="5">
    <source>
        <dbReference type="PROSITE" id="PS51898"/>
    </source>
</evidence>
<dbReference type="Proteomes" id="UP000326331">
    <property type="component" value="Chromosome"/>
</dbReference>
<feature type="domain" description="Core-binding (CB)" evidence="6">
    <location>
        <begin position="68"/>
        <end position="150"/>
    </location>
</feature>
<evidence type="ECO:0000256" key="2">
    <source>
        <dbReference type="ARBA" id="ARBA00023125"/>
    </source>
</evidence>
<dbReference type="InterPro" id="IPR004107">
    <property type="entry name" value="Integrase_SAM-like_N"/>
</dbReference>
<dbReference type="EMBL" id="CP042829">
    <property type="protein sequence ID" value="QFG03961.1"/>
    <property type="molecule type" value="Genomic_DNA"/>
</dbReference>
<evidence type="ECO:0000259" key="6">
    <source>
        <dbReference type="PROSITE" id="PS51900"/>
    </source>
</evidence>
<dbReference type="CDD" id="cd01189">
    <property type="entry name" value="INT_ICEBs1_C_like"/>
    <property type="match status" value="1"/>
</dbReference>
<reference evidence="7 8" key="2">
    <citation type="submission" date="2019-10" db="EMBL/GenBank/DDBJ databases">
        <title>Thermopilla bonchosmolovskayae gen. nov., sp. nov., a moderately thermophilic Chloroflexi bacterium from a Chukotka hot spring (Arctic, Russia), representing a novel classis Thermopillaia, which include previously uncultivated lineage OLB14.</title>
        <authorList>
            <person name="Kochetkova T.V."/>
            <person name="Zayulina K.S."/>
            <person name="Zhigarkov V.S."/>
            <person name="Minaev N.V."/>
            <person name="Novikov A."/>
            <person name="Toshchakov S.V."/>
            <person name="Elcheninov A.G."/>
            <person name="Kublanov I.V."/>
        </authorList>
    </citation>
    <scope>NUCLEOTIDE SEQUENCE [LARGE SCALE GENOMIC DNA]</scope>
    <source>
        <strain evidence="7 8">3753O</strain>
    </source>
</reference>
<keyword evidence="3" id="KW-0233">DNA recombination</keyword>
<keyword evidence="8" id="KW-1185">Reference proteome</keyword>
<keyword evidence="2 4" id="KW-0238">DNA-binding</keyword>
<dbReference type="SUPFAM" id="SSF56349">
    <property type="entry name" value="DNA breaking-rejoining enzymes"/>
    <property type="match status" value="1"/>
</dbReference>
<dbReference type="PROSITE" id="PS51898">
    <property type="entry name" value="TYR_RECOMBINASE"/>
    <property type="match status" value="1"/>
</dbReference>
<dbReference type="InterPro" id="IPR050090">
    <property type="entry name" value="Tyrosine_recombinase_XerCD"/>
</dbReference>
<dbReference type="Pfam" id="PF00589">
    <property type="entry name" value="Phage_integrase"/>
    <property type="match status" value="1"/>
</dbReference>
<evidence type="ECO:0000313" key="7">
    <source>
        <dbReference type="EMBL" id="QFG03961.1"/>
    </source>
</evidence>
<dbReference type="PROSITE" id="PS51900">
    <property type="entry name" value="CB"/>
    <property type="match status" value="1"/>
</dbReference>
<name>A0ABX6C3V6_9CHLR</name>
<gene>
    <name evidence="7" type="ORF">Tbon_11920</name>
</gene>
<proteinExistence type="predicted"/>
<evidence type="ECO:0000256" key="3">
    <source>
        <dbReference type="ARBA" id="ARBA00023172"/>
    </source>
</evidence>
<accession>A0ABX6C3V6</accession>
<evidence type="ECO:0000256" key="4">
    <source>
        <dbReference type="PROSITE-ProRule" id="PRU01248"/>
    </source>
</evidence>
<sequence length="377" mass="43140">MRRRFNGEGSVYKRNDSRRAKPWVAEITLPNGRRKCAYARTKSEAIELLRTMHAQVRQGLLPPSSERLTVEQYFTEWLAMMAGRLKQSSLRTYRERVEYVILPNLGHRQLSKLHPLELERLYRQQLERGNSPATVQLLRRIVHRALEDAVRLGYLPRNIAKSAVPPRGAGSRAEKAMPPEEARRLLEAVRGDRLEALVVLALTTGMRKGELLALRWRDVDLESGSLLVSGTLVRTEGDYRIELPKSASGRRRIPLPPLAVEVLRAHRQRQLEQRLHAGPAWRDLDLVFCRPDGYYLNERSVLRWYYELLERAGLPRHRFHDLRHTAATAGLTSGASLREISALLGHSRPSMTLDIYTHAVPGADEKVVRRIAETLMS</sequence>
<feature type="domain" description="Tyr recombinase" evidence="5">
    <location>
        <begin position="172"/>
        <end position="369"/>
    </location>
</feature>
<protein>
    <submittedName>
        <fullName evidence="7">Site-specific integrase</fullName>
    </submittedName>
</protein>
<organism evidence="7 8">
    <name type="scientific">Tepidiforma bonchosmolovskayae</name>
    <dbReference type="NCBI Taxonomy" id="2601677"/>
    <lineage>
        <taxon>Bacteria</taxon>
        <taxon>Bacillati</taxon>
        <taxon>Chloroflexota</taxon>
        <taxon>Tepidiformia</taxon>
        <taxon>Tepidiformales</taxon>
        <taxon>Tepidiformaceae</taxon>
        <taxon>Tepidiforma</taxon>
    </lineage>
</organism>
<dbReference type="InterPro" id="IPR013762">
    <property type="entry name" value="Integrase-like_cat_sf"/>
</dbReference>
<dbReference type="InterPro" id="IPR002104">
    <property type="entry name" value="Integrase_catalytic"/>
</dbReference>
<dbReference type="Pfam" id="PF14659">
    <property type="entry name" value="Phage_int_SAM_3"/>
    <property type="match status" value="1"/>
</dbReference>
<dbReference type="InterPro" id="IPR044068">
    <property type="entry name" value="CB"/>
</dbReference>
<evidence type="ECO:0000313" key="8">
    <source>
        <dbReference type="Proteomes" id="UP000326331"/>
    </source>
</evidence>
<dbReference type="InterPro" id="IPR010998">
    <property type="entry name" value="Integrase_recombinase_N"/>
</dbReference>
<dbReference type="PANTHER" id="PTHR30349">
    <property type="entry name" value="PHAGE INTEGRASE-RELATED"/>
    <property type="match status" value="1"/>
</dbReference>
<reference evidence="7 8" key="1">
    <citation type="submission" date="2019-08" db="EMBL/GenBank/DDBJ databases">
        <authorList>
            <person name="Toschakov S.V."/>
        </authorList>
    </citation>
    <scope>NUCLEOTIDE SEQUENCE [LARGE SCALE GENOMIC DNA]</scope>
    <source>
        <strain evidence="7 8">3753O</strain>
    </source>
</reference>
<keyword evidence="1" id="KW-0229">DNA integration</keyword>
<dbReference type="InterPro" id="IPR011010">
    <property type="entry name" value="DNA_brk_join_enz"/>
</dbReference>
<dbReference type="Gene3D" id="1.10.150.130">
    <property type="match status" value="1"/>
</dbReference>
<evidence type="ECO:0000256" key="1">
    <source>
        <dbReference type="ARBA" id="ARBA00022908"/>
    </source>
</evidence>
<dbReference type="Gene3D" id="1.10.443.10">
    <property type="entry name" value="Intergrase catalytic core"/>
    <property type="match status" value="1"/>
</dbReference>